<comment type="caution">
    <text evidence="2">The sequence shown here is derived from an EMBL/GenBank/DDBJ whole genome shotgun (WGS) entry which is preliminary data.</text>
</comment>
<dbReference type="Pfam" id="PF13857">
    <property type="entry name" value="Ank_5"/>
    <property type="match status" value="1"/>
</dbReference>
<dbReference type="InterPro" id="IPR002110">
    <property type="entry name" value="Ankyrin_rpt"/>
</dbReference>
<name>A0A660L1G6_9ACTN</name>
<reference evidence="2 3" key="1">
    <citation type="submission" date="2018-10" db="EMBL/GenBank/DDBJ databases">
        <title>Genomic Encyclopedia of Archaeal and Bacterial Type Strains, Phase II (KMG-II): from individual species to whole genera.</title>
        <authorList>
            <person name="Goeker M."/>
        </authorList>
    </citation>
    <scope>NUCLEOTIDE SEQUENCE [LARGE SCALE GENOMIC DNA]</scope>
    <source>
        <strain evidence="2 3">DSM 14954</strain>
    </source>
</reference>
<dbReference type="AlphaFoldDB" id="A0A660L1G6"/>
<evidence type="ECO:0000256" key="1">
    <source>
        <dbReference type="PROSITE-ProRule" id="PRU00023"/>
    </source>
</evidence>
<dbReference type="EMBL" id="RBIL01000002">
    <property type="protein sequence ID" value="RKQ86769.1"/>
    <property type="molecule type" value="Genomic_DNA"/>
</dbReference>
<dbReference type="SUPFAM" id="SSF48403">
    <property type="entry name" value="Ankyrin repeat"/>
    <property type="match status" value="1"/>
</dbReference>
<sequence>MNDEETPLYVAAVDGQVDEVAALLAAGADADEESAQGTPLCAAACWGHADVVRALLAAGADPQRAAEDDFTPLEWAVLGLHEEAAVALVEGGADPNGPGAPLVLAADRGALGVVRALLAHGADPSQRDEEGQTAREAAAGWVGADVEQELIASLSGDGPVELTRTPRAGGTERIEAFRPSAGVGAAIETGHAQIVALLGNG</sequence>
<dbReference type="Proteomes" id="UP000278962">
    <property type="component" value="Unassembled WGS sequence"/>
</dbReference>
<dbReference type="PANTHER" id="PTHR46224">
    <property type="entry name" value="ANKYRIN REPEAT FAMILY PROTEIN"/>
    <property type="match status" value="1"/>
</dbReference>
<dbReference type="PROSITE" id="PS50088">
    <property type="entry name" value="ANK_REPEAT"/>
    <property type="match status" value="3"/>
</dbReference>
<dbReference type="Pfam" id="PF12796">
    <property type="entry name" value="Ank_2"/>
    <property type="match status" value="1"/>
</dbReference>
<accession>A0A660L1G6</accession>
<dbReference type="InterPro" id="IPR051616">
    <property type="entry name" value="Cul2-RING_E3_ligase_SR"/>
</dbReference>
<dbReference type="RefSeq" id="WP_121254777.1">
    <property type="nucleotide sequence ID" value="NZ_RBIL01000002.1"/>
</dbReference>
<organism evidence="2 3">
    <name type="scientific">Solirubrobacter pauli</name>
    <dbReference type="NCBI Taxonomy" id="166793"/>
    <lineage>
        <taxon>Bacteria</taxon>
        <taxon>Bacillati</taxon>
        <taxon>Actinomycetota</taxon>
        <taxon>Thermoleophilia</taxon>
        <taxon>Solirubrobacterales</taxon>
        <taxon>Solirubrobacteraceae</taxon>
        <taxon>Solirubrobacter</taxon>
    </lineage>
</organism>
<proteinExistence type="predicted"/>
<dbReference type="OrthoDB" id="306540at2"/>
<gene>
    <name evidence="2" type="ORF">C8N24_4784</name>
</gene>
<keyword evidence="3" id="KW-1185">Reference proteome</keyword>
<dbReference type="Gene3D" id="1.25.40.20">
    <property type="entry name" value="Ankyrin repeat-containing domain"/>
    <property type="match status" value="2"/>
</dbReference>
<feature type="repeat" description="ANK" evidence="1">
    <location>
        <begin position="97"/>
        <end position="129"/>
    </location>
</feature>
<dbReference type="InterPro" id="IPR036770">
    <property type="entry name" value="Ankyrin_rpt-contain_sf"/>
</dbReference>
<dbReference type="SMART" id="SM00248">
    <property type="entry name" value="ANK"/>
    <property type="match status" value="4"/>
</dbReference>
<feature type="repeat" description="ANK" evidence="1">
    <location>
        <begin position="35"/>
        <end position="67"/>
    </location>
</feature>
<dbReference type="PROSITE" id="PS50297">
    <property type="entry name" value="ANK_REP_REGION"/>
    <property type="match status" value="1"/>
</dbReference>
<keyword evidence="1" id="KW-0040">ANK repeat</keyword>
<evidence type="ECO:0000313" key="3">
    <source>
        <dbReference type="Proteomes" id="UP000278962"/>
    </source>
</evidence>
<dbReference type="PANTHER" id="PTHR46224:SF6">
    <property type="entry name" value="ANKYRIN REPEAT FAMILY PROTEIN"/>
    <property type="match status" value="1"/>
</dbReference>
<evidence type="ECO:0000313" key="2">
    <source>
        <dbReference type="EMBL" id="RKQ86769.1"/>
    </source>
</evidence>
<protein>
    <submittedName>
        <fullName evidence="2">Ankyrin repeat protein</fullName>
    </submittedName>
</protein>
<feature type="repeat" description="ANK" evidence="1">
    <location>
        <begin position="3"/>
        <end position="35"/>
    </location>
</feature>